<feature type="region of interest" description="Disordered" evidence="1">
    <location>
        <begin position="1"/>
        <end position="77"/>
    </location>
</feature>
<keyword evidence="3" id="KW-1185">Reference proteome</keyword>
<gene>
    <name evidence="2" type="ORF">GA0070563_103420</name>
</gene>
<name>A0A1C4WJF4_9ACTN</name>
<sequence length="77" mass="7382">MAGRQRSTGGPGRAAVGDGARRSARAADDSGPQVSAGRRVAAGDSGRPAVADGGRPAAAGNGARAAARSRSGAETRP</sequence>
<proteinExistence type="predicted"/>
<reference evidence="3" key="1">
    <citation type="submission" date="2016-06" db="EMBL/GenBank/DDBJ databases">
        <authorList>
            <person name="Varghese N."/>
            <person name="Submissions Spin"/>
        </authorList>
    </citation>
    <scope>NUCLEOTIDE SEQUENCE [LARGE SCALE GENOMIC DNA]</scope>
    <source>
        <strain evidence="3">DSM 43168</strain>
    </source>
</reference>
<dbReference type="AlphaFoldDB" id="A0A1C4WJF4"/>
<evidence type="ECO:0000256" key="1">
    <source>
        <dbReference type="SAM" id="MobiDB-lite"/>
    </source>
</evidence>
<organism evidence="2 3">
    <name type="scientific">Micromonospora carbonacea</name>
    <dbReference type="NCBI Taxonomy" id="47853"/>
    <lineage>
        <taxon>Bacteria</taxon>
        <taxon>Bacillati</taxon>
        <taxon>Actinomycetota</taxon>
        <taxon>Actinomycetes</taxon>
        <taxon>Micromonosporales</taxon>
        <taxon>Micromonosporaceae</taxon>
        <taxon>Micromonospora</taxon>
    </lineage>
</organism>
<evidence type="ECO:0000313" key="2">
    <source>
        <dbReference type="EMBL" id="SCE96318.1"/>
    </source>
</evidence>
<protein>
    <submittedName>
        <fullName evidence="2">Uncharacterized protein</fullName>
    </submittedName>
</protein>
<accession>A0A1C4WJF4</accession>
<feature type="compositionally biased region" description="Low complexity" evidence="1">
    <location>
        <begin position="51"/>
        <end position="70"/>
    </location>
</feature>
<feature type="compositionally biased region" description="Basic and acidic residues" evidence="1">
    <location>
        <begin position="19"/>
        <end position="28"/>
    </location>
</feature>
<dbReference type="EMBL" id="FMCT01000003">
    <property type="protein sequence ID" value="SCE96318.1"/>
    <property type="molecule type" value="Genomic_DNA"/>
</dbReference>
<evidence type="ECO:0000313" key="3">
    <source>
        <dbReference type="Proteomes" id="UP000183585"/>
    </source>
</evidence>
<dbReference type="Proteomes" id="UP000183585">
    <property type="component" value="Unassembled WGS sequence"/>
</dbReference>